<feature type="domain" description="HSA" evidence="4">
    <location>
        <begin position="574"/>
        <end position="649"/>
    </location>
</feature>
<feature type="compositionally biased region" description="Low complexity" evidence="2">
    <location>
        <begin position="1172"/>
        <end position="1186"/>
    </location>
</feature>
<dbReference type="InterPro" id="IPR014012">
    <property type="entry name" value="HSA_dom"/>
</dbReference>
<feature type="region of interest" description="Disordered" evidence="2">
    <location>
        <begin position="1938"/>
        <end position="2038"/>
    </location>
</feature>
<reference evidence="5 6" key="1">
    <citation type="journal article" date="2019" name="Plant Biotechnol. J.">
        <title>The red bayberry genome and genetic basis of sex determination.</title>
        <authorList>
            <person name="Jia H.M."/>
            <person name="Jia H.J."/>
            <person name="Cai Q.L."/>
            <person name="Wang Y."/>
            <person name="Zhao H.B."/>
            <person name="Yang W.F."/>
            <person name="Wang G.Y."/>
            <person name="Li Y.H."/>
            <person name="Zhan D.L."/>
            <person name="Shen Y.T."/>
            <person name="Niu Q.F."/>
            <person name="Chang L."/>
            <person name="Qiu J."/>
            <person name="Zhao L."/>
            <person name="Xie H.B."/>
            <person name="Fu W.Y."/>
            <person name="Jin J."/>
            <person name="Li X.W."/>
            <person name="Jiao Y."/>
            <person name="Zhou C.C."/>
            <person name="Tu T."/>
            <person name="Chai C.Y."/>
            <person name="Gao J.L."/>
            <person name="Fan L.J."/>
            <person name="van de Weg E."/>
            <person name="Wang J.Y."/>
            <person name="Gao Z.S."/>
        </authorList>
    </citation>
    <scope>NUCLEOTIDE SEQUENCE [LARGE SCALE GENOMIC DNA]</scope>
    <source>
        <tissue evidence="5">Leaves</tissue>
    </source>
</reference>
<feature type="compositionally biased region" description="Low complexity" evidence="2">
    <location>
        <begin position="1827"/>
        <end position="1846"/>
    </location>
</feature>
<dbReference type="OrthoDB" id="372624at2759"/>
<feature type="region of interest" description="Disordered" evidence="2">
    <location>
        <begin position="1496"/>
        <end position="1552"/>
    </location>
</feature>
<dbReference type="PROSITE" id="PS51204">
    <property type="entry name" value="HSA"/>
    <property type="match status" value="1"/>
</dbReference>
<feature type="compositionally biased region" description="Low complexity" evidence="2">
    <location>
        <begin position="1593"/>
        <end position="1636"/>
    </location>
</feature>
<organism evidence="5 6">
    <name type="scientific">Morella rubra</name>
    <name type="common">Chinese bayberry</name>
    <dbReference type="NCBI Taxonomy" id="262757"/>
    <lineage>
        <taxon>Eukaryota</taxon>
        <taxon>Viridiplantae</taxon>
        <taxon>Streptophyta</taxon>
        <taxon>Embryophyta</taxon>
        <taxon>Tracheophyta</taxon>
        <taxon>Spermatophyta</taxon>
        <taxon>Magnoliopsida</taxon>
        <taxon>eudicotyledons</taxon>
        <taxon>Gunneridae</taxon>
        <taxon>Pentapetalae</taxon>
        <taxon>rosids</taxon>
        <taxon>fabids</taxon>
        <taxon>Fagales</taxon>
        <taxon>Myricaceae</taxon>
        <taxon>Morella</taxon>
    </lineage>
</organism>
<feature type="compositionally biased region" description="Polar residues" evidence="2">
    <location>
        <begin position="1847"/>
        <end position="1876"/>
    </location>
</feature>
<evidence type="ECO:0000259" key="4">
    <source>
        <dbReference type="PROSITE" id="PS51204"/>
    </source>
</evidence>
<evidence type="ECO:0000313" key="5">
    <source>
        <dbReference type="EMBL" id="KAB1199477.1"/>
    </source>
</evidence>
<feature type="compositionally biased region" description="Polar residues" evidence="2">
    <location>
        <begin position="1784"/>
        <end position="1795"/>
    </location>
</feature>
<feature type="compositionally biased region" description="Low complexity" evidence="2">
    <location>
        <begin position="1667"/>
        <end position="1677"/>
    </location>
</feature>
<dbReference type="InterPro" id="IPR001005">
    <property type="entry name" value="SANT/Myb"/>
</dbReference>
<feature type="compositionally biased region" description="Low complexity" evidence="2">
    <location>
        <begin position="1991"/>
        <end position="2022"/>
    </location>
</feature>
<dbReference type="PROSITE" id="PS50090">
    <property type="entry name" value="MYB_LIKE"/>
    <property type="match status" value="1"/>
</dbReference>
<evidence type="ECO:0000259" key="3">
    <source>
        <dbReference type="PROSITE" id="PS50090"/>
    </source>
</evidence>
<feature type="compositionally biased region" description="Polar residues" evidence="2">
    <location>
        <begin position="1808"/>
        <end position="1826"/>
    </location>
</feature>
<comment type="caution">
    <text evidence="5">The sequence shown here is derived from an EMBL/GenBank/DDBJ whole genome shotgun (WGS) entry which is preliminary data.</text>
</comment>
<feature type="domain" description="Myb-like" evidence="3">
    <location>
        <begin position="1104"/>
        <end position="1167"/>
    </location>
</feature>
<feature type="region of interest" description="Disordered" evidence="2">
    <location>
        <begin position="1019"/>
        <end position="1041"/>
    </location>
</feature>
<dbReference type="Proteomes" id="UP000516437">
    <property type="component" value="Unassembled WGS sequence"/>
</dbReference>
<gene>
    <name evidence="5" type="ORF">CJ030_MR0G022770</name>
</gene>
<proteinExistence type="predicted"/>
<evidence type="ECO:0008006" key="7">
    <source>
        <dbReference type="Google" id="ProtNLM"/>
    </source>
</evidence>
<accession>A0A6A1UI19</accession>
<evidence type="ECO:0000256" key="2">
    <source>
        <dbReference type="SAM" id="MobiDB-lite"/>
    </source>
</evidence>
<feature type="region of interest" description="Disordered" evidence="2">
    <location>
        <begin position="1589"/>
        <end position="1694"/>
    </location>
</feature>
<protein>
    <recommendedName>
        <fullName evidence="7">Chromatin modification-related protein EAF1 B</fullName>
    </recommendedName>
</protein>
<feature type="compositionally biased region" description="Low complexity" evidence="2">
    <location>
        <begin position="1684"/>
        <end position="1694"/>
    </location>
</feature>
<keyword evidence="1" id="KW-0156">Chromatin regulator</keyword>
<feature type="compositionally biased region" description="Polar residues" evidence="2">
    <location>
        <begin position="151"/>
        <end position="176"/>
    </location>
</feature>
<feature type="region of interest" description="Disordered" evidence="2">
    <location>
        <begin position="917"/>
        <end position="953"/>
    </location>
</feature>
<feature type="region of interest" description="Disordered" evidence="2">
    <location>
        <begin position="149"/>
        <end position="229"/>
    </location>
</feature>
<dbReference type="Pfam" id="PF13921">
    <property type="entry name" value="Myb_DNA-bind_6"/>
    <property type="match status" value="1"/>
</dbReference>
<dbReference type="SMART" id="SM00573">
    <property type="entry name" value="HSA"/>
    <property type="match status" value="1"/>
</dbReference>
<evidence type="ECO:0000313" key="6">
    <source>
        <dbReference type="Proteomes" id="UP000516437"/>
    </source>
</evidence>
<dbReference type="GO" id="GO:0035267">
    <property type="term" value="C:NuA4 histone acetyltransferase complex"/>
    <property type="evidence" value="ECO:0007669"/>
    <property type="project" value="InterPro"/>
</dbReference>
<dbReference type="CDD" id="cd00167">
    <property type="entry name" value="SANT"/>
    <property type="match status" value="1"/>
</dbReference>
<feature type="compositionally biased region" description="Polar residues" evidence="2">
    <location>
        <begin position="928"/>
        <end position="953"/>
    </location>
</feature>
<name>A0A6A1UI19_9ROSI</name>
<feature type="region of interest" description="Disordered" evidence="2">
    <location>
        <begin position="109"/>
        <end position="128"/>
    </location>
</feature>
<dbReference type="GO" id="GO:0006325">
    <property type="term" value="P:chromatin organization"/>
    <property type="evidence" value="ECO:0007669"/>
    <property type="project" value="UniProtKB-KW"/>
</dbReference>
<feature type="compositionally biased region" description="Basic and acidic residues" evidence="2">
    <location>
        <begin position="196"/>
        <end position="220"/>
    </location>
</feature>
<evidence type="ECO:0000256" key="1">
    <source>
        <dbReference type="ARBA" id="ARBA00022853"/>
    </source>
</evidence>
<dbReference type="InterPro" id="IPR044798">
    <property type="entry name" value="EAF1A/B"/>
</dbReference>
<dbReference type="EMBL" id="RXIC02000460">
    <property type="protein sequence ID" value="KAB1199477.1"/>
    <property type="molecule type" value="Genomic_DNA"/>
</dbReference>
<feature type="region of interest" description="Disordered" evidence="2">
    <location>
        <begin position="1170"/>
        <end position="1194"/>
    </location>
</feature>
<dbReference type="PANTHER" id="PTHR46774">
    <property type="entry name" value="CHROMATIN MODIFICATION-RELATED PROTEIN EAF1 A-RELATED"/>
    <property type="match status" value="1"/>
</dbReference>
<feature type="compositionally biased region" description="Polar residues" evidence="2">
    <location>
        <begin position="1747"/>
        <end position="1773"/>
    </location>
</feature>
<keyword evidence="6" id="KW-1185">Reference proteome</keyword>
<dbReference type="PANTHER" id="PTHR46774:SF3">
    <property type="entry name" value="CHROMATIN MODIFICATION-RELATED PROTEIN EAF1 A-RELATED"/>
    <property type="match status" value="1"/>
</dbReference>
<feature type="compositionally biased region" description="Polar residues" evidence="2">
    <location>
        <begin position="1958"/>
        <end position="1979"/>
    </location>
</feature>
<dbReference type="Pfam" id="PF07529">
    <property type="entry name" value="HSA"/>
    <property type="match status" value="1"/>
</dbReference>
<sequence>MHGCSSGSGLLVNAEVDSMGGVVDGGVGISLKTSPRRAAIERAQAALRQEYDVREERRKELEFLEKGGNPLDFKFGNAASVSVQSTSLTDQHPEQIVTSEAKGSFALAASPHGDSVESSGRPGVPAVCEPNSADNLLLFDGDNELLEGERSSIQPSRRNNIHLSEQSSQMDGSQNAKESEDSAFLRPYARRNRSRPPREGARGRDGKEMMSETNNSKDQEIPSVSNVKCASSNGDIDVKIVSSDNQLNTDLDGVEAVKAPKSLRDIHFDQSSKVNAQQTAVDMASGVPDFVEERPQAVSACFEHPPSATTTKADDDTACGQLNGFSSIKLDRKQIMNEVQNSNPALGTKGLDSECSGTQASLGLDVNNDVDLCSTTRNVESNGSTMEQTRDFEEATNLVGEVVKEKESNGVDKKNDTKPLDKRNEIKAADSGAIITADDDSAYLNHSGNGIAVKVEEDMHLSRSELEKDLKNPSDVGEVQPNERIRSETEGKVDKVLEPSKENICASRLQEPMDISNCELPGTALPGRDPSAASDPQTCSADLSKFADKAHEDSILEEARIIEAKRKRIAELSIRTSYVENRCKSQWDFVLEEMAWLANDFAQERLWKINAAAQICHRVAFSSRLRFEKQNQCWELKRVAHSLAKAVMQFWCSAEVLSNSDDPSVGQKNCKYSSGESRMVDGNEVSKDKIEEFDTVLVIDVYFDLGQETKKGSGTQYPGKNPAITVLGYAVRFLKYNSSLGPSLHAEAPTTPERISDLGIVETSWEDHLTEESLFYSVPSGAMETYRKSIESHVLKSERTGSAMQEEVETSIYDAAAEYLYEENAYDEDEGETSTFSLPGAFEGSKSSNFAQKKRKNFMKSYTSRSYEVGVDVPYGHCTTGTQQSMLIGKRPASLNVGSIPTKRMRTATRQRVLSPFGAGAAGPMQAQMKTDASSGDTNSCQDDQSTLHGGSQIQRSVEVESVGDFEKQLPYDCGETSSMKSKKKRKAKHLASTYDLGWQLDPAILNEQRDHSKKRLDAHHFDSNGTTGLYGQPNAKKPKNMKQSLDNAFDNITPMSGSIPSPVASQMSNMSNPTKFIKLIGGRDRGRKVKALKMSAGQSGSGSPWSLFEDQALVVLVHDMGPNWELISDVINTTLQFKVGVCSSLTYFDCIFRKPKECKERHKLLMDRSAGDGADSAEDSGSSQSYPSTLPGIPKARILGSARQLFQRLQGPMEEETIKAHFEKIIVIGQKLHYRRSQSDYQDPKQIGPVHNSHTVALNQVCPNNLNGGVLTPLDLCDATTPSPDALCYQGPHGNGLAISNQGAVTSMLPTSAANSTLQGSSGVVLGGNLSSPSGPLNATVRDGRYSIPRTSSLSIDEQQRMQQYNQMLAGRNIHQSSMSGPTAISGADRGVRMLPGGNAMGTMCGMNRGMPSRPGFQGMASSSMLNPGTMLSSSVVGMPSPVNMHSGAASGQVNSMLRPREALHMVRPGHNPEHQRQMMVPEIQMQTAQGNSQVLPHFNGLTSAFSNQTSPPVQPYAGHSQQHHQMSPQQSHAISSPHHPHVQGPNHATGPQQQAYAIRLAKERHLQQQRYLQQQQQQQFAASNSLMPHVQPQSQLPISSSPHNSSQIQSQASSQPVSLSPVTSSSPMTPLSSQNQQKHHLPQHGLSRNPGASGLTNQMGKQRQRQPQQQQFQQSGRHHPQQRQQAQTQQQAKLLKGIGRGNMLVHQNLSIDPSHLNGLSLPPGSQAPEKVEQIMHVMQSQGLYSGSGLTPVQPTKPLVSSISPNHSQLQQKLHGPAAPSPKQLQQLPSHSDNSSQGQSPPVPSGHTLSTSHQTVPSAIVTSNHQQLQLQPQPQLQQKQVNQTQSCAQRIPQQNRQPNSELQNKSQTDLAQADQQAVSNASSVISSSAILPQACNDSADVVPVVSSALVPQWKALEPVYDSNLATQVGCLGNAPVSNSAGSEPLPPISQGLGPRQLSGSFSSQGHNVGAQWQPQLPLQESPMPPPLSHQPYQPQEQQKQEQAPHQFQPQQQSQPQTQLLQGGQGSLYMRPTSSKLD</sequence>
<feature type="compositionally biased region" description="Low complexity" evidence="2">
    <location>
        <begin position="1521"/>
        <end position="1534"/>
    </location>
</feature>
<feature type="region of interest" description="Disordered" evidence="2">
    <location>
        <begin position="1747"/>
        <end position="1876"/>
    </location>
</feature>
<dbReference type="SMART" id="SM00717">
    <property type="entry name" value="SANT"/>
    <property type="match status" value="1"/>
</dbReference>
<feature type="compositionally biased region" description="Polar residues" evidence="2">
    <location>
        <begin position="1496"/>
        <end position="1513"/>
    </location>
</feature>